<accession>A0A3D8M2Y1</accession>
<feature type="transmembrane region" description="Helical" evidence="1">
    <location>
        <begin position="95"/>
        <end position="118"/>
    </location>
</feature>
<keyword evidence="1" id="KW-0812">Transmembrane</keyword>
<reference evidence="3" key="1">
    <citation type="submission" date="2018-08" db="EMBL/GenBank/DDBJ databases">
        <authorList>
            <person name="Zhang J."/>
            <person name="Du Z.-J."/>
        </authorList>
    </citation>
    <scope>NUCLEOTIDE SEQUENCE [LARGE SCALE GENOMIC DNA]</scope>
    <source>
        <strain evidence="3">KCTC 52655</strain>
    </source>
</reference>
<sequence>MMMSFRLFKKHPIFEAFYDFAKYFRTRKAIKSGVDVLKIYSEDTSGKYLGPWKMNALENFIASFPSFIVLSYYDFLYEKGDWAENSVETSKLMKIYENILLSASIPFILLLACFLAGIGTLKFRDWKKAKISAAQLNYLYVNSSYGLFPQCLLVFGFTLLSIHTDYFLKVEGAGEELLLALFLLVVGVVWNSKIIFWNIPTLIFERNGYTQGSYPWSMFILVFIVIGYLCLNVLWWLFIDDPLIDHWVQDEANK</sequence>
<feature type="transmembrane region" description="Helical" evidence="1">
    <location>
        <begin position="216"/>
        <end position="238"/>
    </location>
</feature>
<organism evidence="2 3">
    <name type="scientific">Alteromonas aestuariivivens</name>
    <dbReference type="NCBI Taxonomy" id="1938339"/>
    <lineage>
        <taxon>Bacteria</taxon>
        <taxon>Pseudomonadati</taxon>
        <taxon>Pseudomonadota</taxon>
        <taxon>Gammaproteobacteria</taxon>
        <taxon>Alteromonadales</taxon>
        <taxon>Alteromonadaceae</taxon>
        <taxon>Alteromonas/Salinimonas group</taxon>
        <taxon>Alteromonas</taxon>
    </lineage>
</organism>
<feature type="transmembrane region" description="Helical" evidence="1">
    <location>
        <begin position="56"/>
        <end position="75"/>
    </location>
</feature>
<name>A0A3D8M2Y1_9ALTE</name>
<evidence type="ECO:0000256" key="1">
    <source>
        <dbReference type="SAM" id="Phobius"/>
    </source>
</evidence>
<dbReference type="Proteomes" id="UP000256561">
    <property type="component" value="Unassembled WGS sequence"/>
</dbReference>
<dbReference type="EMBL" id="QRHA01000023">
    <property type="protein sequence ID" value="RDV23884.1"/>
    <property type="molecule type" value="Genomic_DNA"/>
</dbReference>
<keyword evidence="1" id="KW-0472">Membrane</keyword>
<gene>
    <name evidence="2" type="ORF">DXV75_16915</name>
</gene>
<keyword evidence="3" id="KW-1185">Reference proteome</keyword>
<dbReference type="AlphaFoldDB" id="A0A3D8M2Y1"/>
<proteinExistence type="predicted"/>
<feature type="transmembrane region" description="Helical" evidence="1">
    <location>
        <begin position="177"/>
        <end position="204"/>
    </location>
</feature>
<feature type="transmembrane region" description="Helical" evidence="1">
    <location>
        <begin position="139"/>
        <end position="162"/>
    </location>
</feature>
<protein>
    <submittedName>
        <fullName evidence="2">Uncharacterized protein</fullName>
    </submittedName>
</protein>
<evidence type="ECO:0000313" key="3">
    <source>
        <dbReference type="Proteomes" id="UP000256561"/>
    </source>
</evidence>
<evidence type="ECO:0000313" key="2">
    <source>
        <dbReference type="EMBL" id="RDV23884.1"/>
    </source>
</evidence>
<dbReference type="RefSeq" id="WP_115594599.1">
    <property type="nucleotide sequence ID" value="NZ_QRHA01000023.1"/>
</dbReference>
<comment type="caution">
    <text evidence="2">The sequence shown here is derived from an EMBL/GenBank/DDBJ whole genome shotgun (WGS) entry which is preliminary data.</text>
</comment>
<keyword evidence="1" id="KW-1133">Transmembrane helix</keyword>